<comment type="caution">
    <text evidence="1">The sequence shown here is derived from an EMBL/GenBank/DDBJ whole genome shotgun (WGS) entry which is preliminary data.</text>
</comment>
<evidence type="ECO:0000313" key="1">
    <source>
        <dbReference type="EMBL" id="HIV12387.1"/>
    </source>
</evidence>
<gene>
    <name evidence="1" type="ORF">IAA63_04500</name>
</gene>
<sequence length="76" mass="8912">MSIYEYDAEKHLRMERAEAREDGYRDGQADGYRDGQAFLLRIIRKKRDNGKTIAQIAADLDEDEKLIQELIKQLPE</sequence>
<protein>
    <submittedName>
        <fullName evidence="1">Uncharacterized protein</fullName>
    </submittedName>
</protein>
<dbReference type="EMBL" id="DVON01000095">
    <property type="protein sequence ID" value="HIV12387.1"/>
    <property type="molecule type" value="Genomic_DNA"/>
</dbReference>
<dbReference type="AlphaFoldDB" id="A0A9D1T5K4"/>
<dbReference type="Proteomes" id="UP000886723">
    <property type="component" value="Unassembled WGS sequence"/>
</dbReference>
<accession>A0A9D1T5K4</accession>
<proteinExistence type="predicted"/>
<name>A0A9D1T5K4_9FIRM</name>
<organism evidence="1 2">
    <name type="scientific">Candidatus Pullilachnospira stercoravium</name>
    <dbReference type="NCBI Taxonomy" id="2840913"/>
    <lineage>
        <taxon>Bacteria</taxon>
        <taxon>Bacillati</taxon>
        <taxon>Bacillota</taxon>
        <taxon>Clostridia</taxon>
        <taxon>Lachnospirales</taxon>
        <taxon>Lachnospiraceae</taxon>
        <taxon>Lachnospiraceae incertae sedis</taxon>
        <taxon>Candidatus Pullilachnospira</taxon>
    </lineage>
</organism>
<reference evidence="1" key="2">
    <citation type="journal article" date="2021" name="PeerJ">
        <title>Extensive microbial diversity within the chicken gut microbiome revealed by metagenomics and culture.</title>
        <authorList>
            <person name="Gilroy R."/>
            <person name="Ravi A."/>
            <person name="Getino M."/>
            <person name="Pursley I."/>
            <person name="Horton D.L."/>
            <person name="Alikhan N.F."/>
            <person name="Baker D."/>
            <person name="Gharbi K."/>
            <person name="Hall N."/>
            <person name="Watson M."/>
            <person name="Adriaenssens E.M."/>
            <person name="Foster-Nyarko E."/>
            <person name="Jarju S."/>
            <person name="Secka A."/>
            <person name="Antonio M."/>
            <person name="Oren A."/>
            <person name="Chaudhuri R.R."/>
            <person name="La Ragione R."/>
            <person name="Hildebrand F."/>
            <person name="Pallen M.J."/>
        </authorList>
    </citation>
    <scope>NUCLEOTIDE SEQUENCE</scope>
    <source>
        <strain evidence="1">ChiBcec2-4451</strain>
    </source>
</reference>
<reference evidence="1" key="1">
    <citation type="submission" date="2020-10" db="EMBL/GenBank/DDBJ databases">
        <authorList>
            <person name="Gilroy R."/>
        </authorList>
    </citation>
    <scope>NUCLEOTIDE SEQUENCE</scope>
    <source>
        <strain evidence="1">ChiBcec2-4451</strain>
    </source>
</reference>
<evidence type="ECO:0000313" key="2">
    <source>
        <dbReference type="Proteomes" id="UP000886723"/>
    </source>
</evidence>